<dbReference type="AlphaFoldDB" id="A0AAN0JJF4"/>
<protein>
    <recommendedName>
        <fullName evidence="4">G-protein coupled receptors family 2 profile 1 domain-containing protein</fullName>
    </recommendedName>
</protein>
<keyword evidence="6" id="KW-1185">Reference proteome</keyword>
<dbReference type="GO" id="GO:0004930">
    <property type="term" value="F:G protein-coupled receptor activity"/>
    <property type="evidence" value="ECO:0007669"/>
    <property type="project" value="InterPro"/>
</dbReference>
<dbReference type="PROSITE" id="PS50227">
    <property type="entry name" value="G_PROTEIN_RECEP_F2_3"/>
    <property type="match status" value="1"/>
</dbReference>
<reference evidence="5" key="2">
    <citation type="submission" date="2024-06" db="UniProtKB">
        <authorList>
            <consortium name="EnsemblMetazoa"/>
        </authorList>
    </citation>
    <scope>IDENTIFICATION</scope>
</reference>
<dbReference type="PANTHER" id="PTHR45930:SF4">
    <property type="entry name" value="ADHESION G PROTEIN-COUPLED RECEPTOR A3"/>
    <property type="match status" value="1"/>
</dbReference>
<dbReference type="KEGG" id="aqu:109585460"/>
<dbReference type="Gene3D" id="4.10.1240.10">
    <property type="entry name" value="GPCR, family 2, extracellular hormone receptor domain"/>
    <property type="match status" value="1"/>
</dbReference>
<keyword evidence="3" id="KW-0732">Signal</keyword>
<dbReference type="InterPro" id="IPR001879">
    <property type="entry name" value="GPCR_2_extracellular_dom"/>
</dbReference>
<evidence type="ECO:0000256" key="3">
    <source>
        <dbReference type="SAM" id="SignalP"/>
    </source>
</evidence>
<evidence type="ECO:0000313" key="6">
    <source>
        <dbReference type="Proteomes" id="UP000007879"/>
    </source>
</evidence>
<dbReference type="PANTHER" id="PTHR45930">
    <property type="entry name" value="G-PROTEIN COUPLED RECEPTOR 124-LIKE PROTEIN"/>
    <property type="match status" value="1"/>
</dbReference>
<dbReference type="GO" id="GO:0007166">
    <property type="term" value="P:cell surface receptor signaling pathway"/>
    <property type="evidence" value="ECO:0007669"/>
    <property type="project" value="TreeGrafter"/>
</dbReference>
<name>A0AAN0JJF4_AMPQE</name>
<dbReference type="SUPFAM" id="SSF111418">
    <property type="entry name" value="Hormone receptor domain"/>
    <property type="match status" value="1"/>
</dbReference>
<dbReference type="EnsemblMetazoa" id="XM_020001550.1">
    <property type="protein sequence ID" value="XP_019857109.1"/>
    <property type="gene ID" value="LOC109585460"/>
</dbReference>
<comment type="similarity">
    <text evidence="1">Belongs to the G-protein coupled receptor 2 family. Adhesion G-protein coupled receptor (ADGR) subfamily.</text>
</comment>
<dbReference type="InterPro" id="IPR051963">
    <property type="entry name" value="Adhesion_GPCR_A"/>
</dbReference>
<organism evidence="5 6">
    <name type="scientific">Amphimedon queenslandica</name>
    <name type="common">Sponge</name>
    <dbReference type="NCBI Taxonomy" id="400682"/>
    <lineage>
        <taxon>Eukaryota</taxon>
        <taxon>Metazoa</taxon>
        <taxon>Porifera</taxon>
        <taxon>Demospongiae</taxon>
        <taxon>Heteroscleromorpha</taxon>
        <taxon>Haplosclerida</taxon>
        <taxon>Niphatidae</taxon>
        <taxon>Amphimedon</taxon>
    </lineage>
</organism>
<dbReference type="GeneID" id="109585460"/>
<dbReference type="Proteomes" id="UP000007879">
    <property type="component" value="Unassembled WGS sequence"/>
</dbReference>
<evidence type="ECO:0000256" key="2">
    <source>
        <dbReference type="ARBA" id="ARBA00023170"/>
    </source>
</evidence>
<reference evidence="6" key="1">
    <citation type="journal article" date="2010" name="Nature">
        <title>The Amphimedon queenslandica genome and the evolution of animal complexity.</title>
        <authorList>
            <person name="Srivastava M."/>
            <person name="Simakov O."/>
            <person name="Chapman J."/>
            <person name="Fahey B."/>
            <person name="Gauthier M.E."/>
            <person name="Mitros T."/>
            <person name="Richards G.S."/>
            <person name="Conaco C."/>
            <person name="Dacre M."/>
            <person name="Hellsten U."/>
            <person name="Larroux C."/>
            <person name="Putnam N.H."/>
            <person name="Stanke M."/>
            <person name="Adamska M."/>
            <person name="Darling A."/>
            <person name="Degnan S.M."/>
            <person name="Oakley T.H."/>
            <person name="Plachetzki D.C."/>
            <person name="Zhai Y."/>
            <person name="Adamski M."/>
            <person name="Calcino A."/>
            <person name="Cummins S.F."/>
            <person name="Goodstein D.M."/>
            <person name="Harris C."/>
            <person name="Jackson D.J."/>
            <person name="Leys S.P."/>
            <person name="Shu S."/>
            <person name="Woodcroft B.J."/>
            <person name="Vervoort M."/>
            <person name="Kosik K.S."/>
            <person name="Manning G."/>
            <person name="Degnan B.M."/>
            <person name="Rokhsar D.S."/>
        </authorList>
    </citation>
    <scope>NUCLEOTIDE SEQUENCE [LARGE SCALE GENOMIC DNA]</scope>
</reference>
<evidence type="ECO:0000313" key="5">
    <source>
        <dbReference type="EnsemblMetazoa" id="XP_019857109.1"/>
    </source>
</evidence>
<accession>A0AAN0JJF4</accession>
<dbReference type="GO" id="GO:0005886">
    <property type="term" value="C:plasma membrane"/>
    <property type="evidence" value="ECO:0007669"/>
    <property type="project" value="TreeGrafter"/>
</dbReference>
<feature type="domain" description="G-protein coupled receptors family 2 profile 1" evidence="4">
    <location>
        <begin position="279"/>
        <end position="337"/>
    </location>
</feature>
<feature type="chain" id="PRO_5042845961" description="G-protein coupled receptors family 2 profile 1 domain-containing protein" evidence="3">
    <location>
        <begin position="18"/>
        <end position="409"/>
    </location>
</feature>
<dbReference type="RefSeq" id="XP_019857109.1">
    <property type="nucleotide sequence ID" value="XM_020001550.1"/>
</dbReference>
<evidence type="ECO:0000259" key="4">
    <source>
        <dbReference type="PROSITE" id="PS50227"/>
    </source>
</evidence>
<evidence type="ECO:0000256" key="1">
    <source>
        <dbReference type="ARBA" id="ARBA00007343"/>
    </source>
</evidence>
<sequence>MLLLLLPFSLLFAGGSSDTATLTFNLQTNADCVVGDPIATLWVETLGGDFNYLMTYNSSQPDTDTQYNISVDYSRPTNLYFHWIDCNEISIGYCFPGISSVTIKNDGTGPQQVSTCKKILRRLSSPQIGFSSENGILVLAGSGSCNSTGPYCSNSSKCCLPSPAASSSNTLFSSLALRTSLALHMIMLPSLFSIPLIPHSSVISPLINPTTSFHTSSSSLSSSSTLASPKSTSMTLSSIPLKPSSVPSIINPTTFHTSSTSSSISLLLPISTSVPTHVCHPQTNTNDHGQFKWPLTLPGMTVTISCPSGPNGATASRICSASSDWELADVMMCATTDVTNGFNGLSKVNITVDNFGLAAFNMSSLVENATHTLADQNIQNINIISTVLEAIVSVLLNNESLPLIIEVSL</sequence>
<keyword evidence="2" id="KW-0675">Receptor</keyword>
<proteinExistence type="inferred from homology"/>
<dbReference type="InterPro" id="IPR036445">
    <property type="entry name" value="GPCR_2_extracell_dom_sf"/>
</dbReference>
<feature type="signal peptide" evidence="3">
    <location>
        <begin position="1"/>
        <end position="17"/>
    </location>
</feature>